<proteinExistence type="predicted"/>
<dbReference type="PANTHER" id="PTHR45784:SF5">
    <property type="entry name" value="C-TYPE LECTIN DOMAIN FAMILY 20 MEMBER A-RELATED"/>
    <property type="match status" value="1"/>
</dbReference>
<feature type="chain" id="PRO_5035239362" evidence="2">
    <location>
        <begin position="21"/>
        <end position="289"/>
    </location>
</feature>
<evidence type="ECO:0000313" key="4">
    <source>
        <dbReference type="EMBL" id="KAF5890254.1"/>
    </source>
</evidence>
<dbReference type="InterPro" id="IPR001304">
    <property type="entry name" value="C-type_lectin-like"/>
</dbReference>
<protein>
    <submittedName>
        <fullName evidence="4">Macrophage mannose receptor 1-like</fullName>
    </submittedName>
</protein>
<keyword evidence="5" id="KW-1185">Reference proteome</keyword>
<feature type="domain" description="C-type lectin" evidence="3">
    <location>
        <begin position="25"/>
        <end position="129"/>
    </location>
</feature>
<organism evidence="4 5">
    <name type="scientific">Clarias magur</name>
    <name type="common">Asian catfish</name>
    <name type="synonym">Macropteronotus magur</name>
    <dbReference type="NCBI Taxonomy" id="1594786"/>
    <lineage>
        <taxon>Eukaryota</taxon>
        <taxon>Metazoa</taxon>
        <taxon>Chordata</taxon>
        <taxon>Craniata</taxon>
        <taxon>Vertebrata</taxon>
        <taxon>Euteleostomi</taxon>
        <taxon>Actinopterygii</taxon>
        <taxon>Neopterygii</taxon>
        <taxon>Teleostei</taxon>
        <taxon>Ostariophysi</taxon>
        <taxon>Siluriformes</taxon>
        <taxon>Clariidae</taxon>
        <taxon>Clarias</taxon>
    </lineage>
</organism>
<sequence length="289" mass="32390">MVTASVLFLLLSVVSPPVHSNITTFHVIPVHMTQSEAREACRENYTDLVTVYSDENNTELYHMTMKAGGEAGWIGLYRGQFSEKWSNGDPVTFSNLAGDCGTSSSCAVMKPDGSWESLQCTETKYFMCYEQGSIHVSAEVLSWEKALDYCNEENRAGILNIDSEAEQEEVESELRRRRVSAPLWVGLRQSRLFGLWIWTDGTVVSPNANWDGGKPPEGPLSQHCGAVVPPDYRWRDMNCRGRMLQALYSSLFTRRRRTHSSETSSGRPLTCGVQACAEDQIHAFIMTVQ</sequence>
<dbReference type="PROSITE" id="PS50041">
    <property type="entry name" value="C_TYPE_LECTIN_2"/>
    <property type="match status" value="2"/>
</dbReference>
<evidence type="ECO:0000256" key="2">
    <source>
        <dbReference type="SAM" id="SignalP"/>
    </source>
</evidence>
<dbReference type="Pfam" id="PF00059">
    <property type="entry name" value="Lectin_C"/>
    <property type="match status" value="2"/>
</dbReference>
<dbReference type="SUPFAM" id="SSF56436">
    <property type="entry name" value="C-type lectin-like"/>
    <property type="match status" value="2"/>
</dbReference>
<evidence type="ECO:0000259" key="3">
    <source>
        <dbReference type="PROSITE" id="PS50041"/>
    </source>
</evidence>
<dbReference type="OrthoDB" id="8950604at2759"/>
<dbReference type="SMART" id="SM00034">
    <property type="entry name" value="CLECT"/>
    <property type="match status" value="2"/>
</dbReference>
<name>A0A8J4TGD0_CLAMG</name>
<dbReference type="EMBL" id="QNUK01000704">
    <property type="protein sequence ID" value="KAF5890254.1"/>
    <property type="molecule type" value="Genomic_DNA"/>
</dbReference>
<dbReference type="CDD" id="cd00037">
    <property type="entry name" value="CLECT"/>
    <property type="match status" value="1"/>
</dbReference>
<dbReference type="Proteomes" id="UP000727407">
    <property type="component" value="Unassembled WGS sequence"/>
</dbReference>
<dbReference type="PANTHER" id="PTHR45784">
    <property type="entry name" value="C-TYPE LECTIN DOMAIN FAMILY 20 MEMBER A-RELATED"/>
    <property type="match status" value="1"/>
</dbReference>
<keyword evidence="1" id="KW-1015">Disulfide bond</keyword>
<keyword evidence="2" id="KW-0732">Signal</keyword>
<feature type="domain" description="C-type lectin" evidence="3">
    <location>
        <begin position="129"/>
        <end position="239"/>
    </location>
</feature>
<dbReference type="InterPro" id="IPR016186">
    <property type="entry name" value="C-type_lectin-like/link_sf"/>
</dbReference>
<reference evidence="4" key="1">
    <citation type="submission" date="2020-07" db="EMBL/GenBank/DDBJ databases">
        <title>Clarias magur genome sequencing, assembly and annotation.</title>
        <authorList>
            <person name="Kushwaha B."/>
            <person name="Kumar R."/>
            <person name="Das P."/>
            <person name="Joshi C.G."/>
            <person name="Kumar D."/>
            <person name="Nagpure N.S."/>
            <person name="Pandey M."/>
            <person name="Agarwal S."/>
            <person name="Srivastava S."/>
            <person name="Singh M."/>
            <person name="Sahoo L."/>
            <person name="Jayasankar P."/>
            <person name="Meher P.K."/>
            <person name="Koringa P.G."/>
            <person name="Iquebal M.A."/>
            <person name="Das S.P."/>
            <person name="Bit A."/>
            <person name="Patnaik S."/>
            <person name="Patel N."/>
            <person name="Shah T.M."/>
            <person name="Hinsu A."/>
            <person name="Jena J.K."/>
        </authorList>
    </citation>
    <scope>NUCLEOTIDE SEQUENCE</scope>
    <source>
        <strain evidence="4">CIFAMagur01</strain>
        <tissue evidence="4">Testis</tissue>
    </source>
</reference>
<evidence type="ECO:0000313" key="5">
    <source>
        <dbReference type="Proteomes" id="UP000727407"/>
    </source>
</evidence>
<dbReference type="InterPro" id="IPR018378">
    <property type="entry name" value="C-type_lectin_CS"/>
</dbReference>
<feature type="signal peptide" evidence="2">
    <location>
        <begin position="1"/>
        <end position="20"/>
    </location>
</feature>
<comment type="caution">
    <text evidence="4">The sequence shown here is derived from an EMBL/GenBank/DDBJ whole genome shotgun (WGS) entry which is preliminary data.</text>
</comment>
<dbReference type="PROSITE" id="PS00615">
    <property type="entry name" value="C_TYPE_LECTIN_1"/>
    <property type="match status" value="1"/>
</dbReference>
<evidence type="ECO:0000256" key="1">
    <source>
        <dbReference type="ARBA" id="ARBA00023157"/>
    </source>
</evidence>
<accession>A0A8J4TGD0</accession>
<dbReference type="AlphaFoldDB" id="A0A8J4TGD0"/>
<keyword evidence="4" id="KW-0675">Receptor</keyword>
<dbReference type="Gene3D" id="3.10.100.10">
    <property type="entry name" value="Mannose-Binding Protein A, subunit A"/>
    <property type="match status" value="2"/>
</dbReference>
<dbReference type="InterPro" id="IPR016187">
    <property type="entry name" value="CTDL_fold"/>
</dbReference>
<gene>
    <name evidence="4" type="ORF">DAT39_020042</name>
</gene>